<dbReference type="Proteomes" id="UP001418796">
    <property type="component" value="Unassembled WGS sequence"/>
</dbReference>
<keyword evidence="1 8" id="KW-0963">Cytoplasm</keyword>
<dbReference type="Pfam" id="PF01472">
    <property type="entry name" value="PUA"/>
    <property type="match status" value="1"/>
</dbReference>
<dbReference type="InterPro" id="IPR015947">
    <property type="entry name" value="PUA-like_sf"/>
</dbReference>
<dbReference type="PROSITE" id="PS00902">
    <property type="entry name" value="GLUTAMATE_5_KINASE"/>
    <property type="match status" value="1"/>
</dbReference>
<dbReference type="SMART" id="SM00359">
    <property type="entry name" value="PUA"/>
    <property type="match status" value="1"/>
</dbReference>
<dbReference type="PANTHER" id="PTHR43654:SF1">
    <property type="entry name" value="ISOPENTENYL PHOSPHATE KINASE"/>
    <property type="match status" value="1"/>
</dbReference>
<protein>
    <recommendedName>
        <fullName evidence="8">Glutamate 5-kinase</fullName>
        <ecNumber evidence="8">2.7.2.11</ecNumber>
    </recommendedName>
    <alternativeName>
        <fullName evidence="8">Gamma-glutamyl kinase</fullName>
        <shortName evidence="8">GK</shortName>
    </alternativeName>
</protein>
<dbReference type="Gene3D" id="3.40.1160.10">
    <property type="entry name" value="Acetylglutamate kinase-like"/>
    <property type="match status" value="1"/>
</dbReference>
<dbReference type="PRINTS" id="PR00474">
    <property type="entry name" value="GLU5KINASE"/>
</dbReference>
<dbReference type="InterPro" id="IPR001057">
    <property type="entry name" value="Glu/AcGlu_kinase"/>
</dbReference>
<dbReference type="SUPFAM" id="SSF88697">
    <property type="entry name" value="PUA domain-like"/>
    <property type="match status" value="1"/>
</dbReference>
<evidence type="ECO:0000256" key="2">
    <source>
        <dbReference type="ARBA" id="ARBA00022605"/>
    </source>
</evidence>
<comment type="function">
    <text evidence="8">Catalyzes the transfer of a phosphate group to glutamate to form L-glutamate 5-phosphate.</text>
</comment>
<dbReference type="RefSeq" id="WP_343130168.1">
    <property type="nucleotide sequence ID" value="NZ_JBCITK010000001.1"/>
</dbReference>
<evidence type="ECO:0000256" key="1">
    <source>
        <dbReference type="ARBA" id="ARBA00022490"/>
    </source>
</evidence>
<dbReference type="PROSITE" id="PS50890">
    <property type="entry name" value="PUA"/>
    <property type="match status" value="1"/>
</dbReference>
<name>A0ABU9VH40_9BACI</name>
<evidence type="ECO:0000256" key="6">
    <source>
        <dbReference type="ARBA" id="ARBA00022777"/>
    </source>
</evidence>
<comment type="caution">
    <text evidence="10">The sequence shown here is derived from an EMBL/GenBank/DDBJ whole genome shotgun (WGS) entry which is preliminary data.</text>
</comment>
<feature type="binding site" evidence="8">
    <location>
        <position position="148"/>
    </location>
    <ligand>
        <name>substrate</name>
    </ligand>
</feature>
<dbReference type="InterPro" id="IPR036393">
    <property type="entry name" value="AceGlu_kinase-like_sf"/>
</dbReference>
<reference evidence="10 11" key="1">
    <citation type="submission" date="2024-03" db="EMBL/GenBank/DDBJ databases">
        <title>Bacilli Hybrid Assemblies.</title>
        <authorList>
            <person name="Kovac J."/>
        </authorList>
    </citation>
    <scope>NUCLEOTIDE SEQUENCE [LARGE SCALE GENOMIC DNA]</scope>
    <source>
        <strain evidence="10 11">FSL R7-0666</strain>
    </source>
</reference>
<keyword evidence="7 8" id="KW-0067">ATP-binding</keyword>
<dbReference type="Gene3D" id="2.30.130.10">
    <property type="entry name" value="PUA domain"/>
    <property type="match status" value="1"/>
</dbReference>
<dbReference type="InterPro" id="IPR041739">
    <property type="entry name" value="G5K_ProB"/>
</dbReference>
<comment type="similarity">
    <text evidence="8">Belongs to the glutamate 5-kinase family.</text>
</comment>
<dbReference type="EMBL" id="JBCITK010000001">
    <property type="protein sequence ID" value="MEN0643214.1"/>
    <property type="molecule type" value="Genomic_DNA"/>
</dbReference>
<dbReference type="NCBIfam" id="TIGR01027">
    <property type="entry name" value="proB"/>
    <property type="match status" value="1"/>
</dbReference>
<dbReference type="InterPro" id="IPR036974">
    <property type="entry name" value="PUA_sf"/>
</dbReference>
<organism evidence="10 11">
    <name type="scientific">Alkalicoccobacillus gibsonii</name>
    <dbReference type="NCBI Taxonomy" id="79881"/>
    <lineage>
        <taxon>Bacteria</taxon>
        <taxon>Bacillati</taxon>
        <taxon>Bacillota</taxon>
        <taxon>Bacilli</taxon>
        <taxon>Bacillales</taxon>
        <taxon>Bacillaceae</taxon>
        <taxon>Alkalicoccobacillus</taxon>
    </lineage>
</organism>
<dbReference type="GO" id="GO:0004349">
    <property type="term" value="F:glutamate 5-kinase activity"/>
    <property type="evidence" value="ECO:0007669"/>
    <property type="project" value="UniProtKB-EC"/>
</dbReference>
<keyword evidence="11" id="KW-1185">Reference proteome</keyword>
<feature type="binding site" evidence="8">
    <location>
        <position position="136"/>
    </location>
    <ligand>
        <name>substrate</name>
    </ligand>
</feature>
<dbReference type="SUPFAM" id="SSF53633">
    <property type="entry name" value="Carbamate kinase-like"/>
    <property type="match status" value="1"/>
</dbReference>
<dbReference type="PANTHER" id="PTHR43654">
    <property type="entry name" value="GLUTAMATE 5-KINASE"/>
    <property type="match status" value="1"/>
</dbReference>
<keyword evidence="2 8" id="KW-0028">Amino-acid biosynthesis</keyword>
<dbReference type="InterPro" id="IPR001048">
    <property type="entry name" value="Asp/Glu/Uridylate_kinase"/>
</dbReference>
<dbReference type="InterPro" id="IPR019797">
    <property type="entry name" value="Glutamate_5-kinase_CS"/>
</dbReference>
<keyword evidence="6 8" id="KW-0418">Kinase</keyword>
<dbReference type="HAMAP" id="MF_00456">
    <property type="entry name" value="ProB"/>
    <property type="match status" value="1"/>
</dbReference>
<evidence type="ECO:0000256" key="5">
    <source>
        <dbReference type="ARBA" id="ARBA00022741"/>
    </source>
</evidence>
<dbReference type="EC" id="2.7.2.11" evidence="8"/>
<dbReference type="InterPro" id="IPR002478">
    <property type="entry name" value="PUA"/>
</dbReference>
<accession>A0ABU9VH40</accession>
<evidence type="ECO:0000313" key="10">
    <source>
        <dbReference type="EMBL" id="MEN0643214.1"/>
    </source>
</evidence>
<dbReference type="CDD" id="cd21157">
    <property type="entry name" value="PUA_G5K"/>
    <property type="match status" value="1"/>
</dbReference>
<feature type="binding site" evidence="8">
    <location>
        <position position="9"/>
    </location>
    <ligand>
        <name>ATP</name>
        <dbReference type="ChEBI" id="CHEBI:30616"/>
    </ligand>
</feature>
<comment type="subcellular location">
    <subcellularLocation>
        <location evidence="8">Cytoplasm</location>
    </subcellularLocation>
</comment>
<evidence type="ECO:0000256" key="3">
    <source>
        <dbReference type="ARBA" id="ARBA00022650"/>
    </source>
</evidence>
<dbReference type="InterPro" id="IPR011529">
    <property type="entry name" value="Glu_5kinase"/>
</dbReference>
<keyword evidence="3 8" id="KW-0641">Proline biosynthesis</keyword>
<feature type="domain" description="PUA" evidence="9">
    <location>
        <begin position="278"/>
        <end position="364"/>
    </location>
</feature>
<sequence>MGRQRIVVKIGSSSLTETNGSLSILKLTEHVGALAALKNAGHDVILISSGAVAAGFPSLGYPVRPVTLSGKQAAAAVGQGLLMQGYTEQFAPYGLTPAQLLLTRDDFSDHARFGNANRTITELLKRGCIPIINENDSTSVEELTFGDNDMLSALVAGFVHADMLIILTDVSGIYSDNPNKNPSATRFDYLPEVTGEILNLSGESGTTVGTGGMKSKITAAQTALSLGVNTFIGKGVGHKKLLTILDGDGDGTYLGDFSNHSVMPTSKQWISLHSHANGSIVIDQGAEQALLIKGKSLLPAGVLSVHGTFSSDEVIQVYNQQGTVLGKGRTNVSSHELSQVLGLDSARAQEITKKTRKEIIHRDQWVASNRKESCHHE</sequence>
<evidence type="ECO:0000259" key="9">
    <source>
        <dbReference type="SMART" id="SM00359"/>
    </source>
</evidence>
<comment type="catalytic activity">
    <reaction evidence="8">
        <text>L-glutamate + ATP = L-glutamyl 5-phosphate + ADP</text>
        <dbReference type="Rhea" id="RHEA:14877"/>
        <dbReference type="ChEBI" id="CHEBI:29985"/>
        <dbReference type="ChEBI" id="CHEBI:30616"/>
        <dbReference type="ChEBI" id="CHEBI:58274"/>
        <dbReference type="ChEBI" id="CHEBI:456216"/>
        <dbReference type="EC" id="2.7.2.11"/>
    </reaction>
</comment>
<feature type="binding site" evidence="8">
    <location>
        <begin position="168"/>
        <end position="169"/>
    </location>
    <ligand>
        <name>ATP</name>
        <dbReference type="ChEBI" id="CHEBI:30616"/>
    </ligand>
</feature>
<keyword evidence="4 8" id="KW-0808">Transferase</keyword>
<evidence type="ECO:0000256" key="4">
    <source>
        <dbReference type="ARBA" id="ARBA00022679"/>
    </source>
</evidence>
<dbReference type="PIRSF" id="PIRSF000729">
    <property type="entry name" value="GK"/>
    <property type="match status" value="1"/>
</dbReference>
<proteinExistence type="inferred from homology"/>
<feature type="binding site" evidence="8">
    <location>
        <begin position="210"/>
        <end position="216"/>
    </location>
    <ligand>
        <name>ATP</name>
        <dbReference type="ChEBI" id="CHEBI:30616"/>
    </ligand>
</feature>
<evidence type="ECO:0000256" key="8">
    <source>
        <dbReference type="HAMAP-Rule" id="MF_00456"/>
    </source>
</evidence>
<feature type="binding site" evidence="8">
    <location>
        <position position="49"/>
    </location>
    <ligand>
        <name>substrate</name>
    </ligand>
</feature>
<evidence type="ECO:0000313" key="11">
    <source>
        <dbReference type="Proteomes" id="UP001418796"/>
    </source>
</evidence>
<dbReference type="Pfam" id="PF00696">
    <property type="entry name" value="AA_kinase"/>
    <property type="match status" value="1"/>
</dbReference>
<comment type="pathway">
    <text evidence="8">Amino-acid biosynthesis; L-proline biosynthesis; L-glutamate 5-semialdehyde from L-glutamate: step 1/2.</text>
</comment>
<dbReference type="CDD" id="cd04242">
    <property type="entry name" value="AAK_G5K_ProB"/>
    <property type="match status" value="1"/>
</dbReference>
<dbReference type="InterPro" id="IPR005715">
    <property type="entry name" value="Glu_5kinase/COase_Synthase"/>
</dbReference>
<gene>
    <name evidence="8 10" type="primary">proB</name>
    <name evidence="10" type="ORF">MKY91_08665</name>
</gene>
<keyword evidence="5 8" id="KW-0547">Nucleotide-binding</keyword>
<evidence type="ECO:0000256" key="7">
    <source>
        <dbReference type="ARBA" id="ARBA00022840"/>
    </source>
</evidence>